<sequence>MVSFPTRHIAIAAILLGSIGPALAEFEIQESTIDPGETQLQYRGAWHTGLPSYQAVEDISLLPDTEEAPLRQSHDFEIQYSPTTYWLVALTQVLDEPIDDNGADLNAIEFETQFELITREGDGLGLSIQGGTEQPVFEARDENDPEIAFGPIVELSKSNYTLVLNPLFFRVIGDKNDQEGFGFEYGWQGRKELFGERLWLAVEMFGEIEDMSNAGPFNEQQHSIGPAFYYTFGKEDDDFVGDDDLYDVDRKSKEFTVSLGAQFGLTDATSDVAIKVFIGYEFD</sequence>
<evidence type="ECO:0000313" key="3">
    <source>
        <dbReference type="Proteomes" id="UP000031643"/>
    </source>
</evidence>
<accession>A0A0A8K724</accession>
<feature type="signal peptide" evidence="1">
    <location>
        <begin position="1"/>
        <end position="24"/>
    </location>
</feature>
<dbReference type="KEGG" id="mcg:GL4_3165"/>
<evidence type="ECO:0008006" key="4">
    <source>
        <dbReference type="Google" id="ProtNLM"/>
    </source>
</evidence>
<name>A0A0A8K724_9HYPH</name>
<dbReference type="EMBL" id="AP014648">
    <property type="protein sequence ID" value="BAQ18596.1"/>
    <property type="molecule type" value="Genomic_DNA"/>
</dbReference>
<reference evidence="2 3" key="1">
    <citation type="submission" date="2014-09" db="EMBL/GenBank/DDBJ databases">
        <title>Genome sequencing of Methyloceanibacter caenitepidi Gela4.</title>
        <authorList>
            <person name="Takeuchi M."/>
            <person name="Susumu S."/>
            <person name="Kamagata Y."/>
            <person name="Oshima K."/>
            <person name="Hattori M."/>
            <person name="Iwasaki W."/>
        </authorList>
    </citation>
    <scope>NUCLEOTIDE SEQUENCE [LARGE SCALE GENOMIC DNA]</scope>
    <source>
        <strain evidence="2 3">Gela4</strain>
    </source>
</reference>
<organism evidence="2 3">
    <name type="scientific">Methyloceanibacter caenitepidi</name>
    <dbReference type="NCBI Taxonomy" id="1384459"/>
    <lineage>
        <taxon>Bacteria</taxon>
        <taxon>Pseudomonadati</taxon>
        <taxon>Pseudomonadota</taxon>
        <taxon>Alphaproteobacteria</taxon>
        <taxon>Hyphomicrobiales</taxon>
        <taxon>Hyphomicrobiaceae</taxon>
        <taxon>Methyloceanibacter</taxon>
    </lineage>
</organism>
<evidence type="ECO:0000313" key="2">
    <source>
        <dbReference type="EMBL" id="BAQ18596.1"/>
    </source>
</evidence>
<dbReference type="OrthoDB" id="7931198at2"/>
<gene>
    <name evidence="2" type="ORF">GL4_3165</name>
</gene>
<evidence type="ECO:0000256" key="1">
    <source>
        <dbReference type="SAM" id="SignalP"/>
    </source>
</evidence>
<keyword evidence="3" id="KW-1185">Reference proteome</keyword>
<proteinExistence type="predicted"/>
<dbReference type="HOGENOM" id="CLU_982834_0_0_5"/>
<protein>
    <recommendedName>
        <fullName evidence="4">Transporter</fullName>
    </recommendedName>
</protein>
<dbReference type="Proteomes" id="UP000031643">
    <property type="component" value="Chromosome"/>
</dbReference>
<feature type="chain" id="PRO_5002037796" description="Transporter" evidence="1">
    <location>
        <begin position="25"/>
        <end position="283"/>
    </location>
</feature>
<dbReference type="AlphaFoldDB" id="A0A0A8K724"/>
<dbReference type="RefSeq" id="WP_045368823.1">
    <property type="nucleotide sequence ID" value="NZ_AP014648.1"/>
</dbReference>
<keyword evidence="1" id="KW-0732">Signal</keyword>